<gene>
    <name evidence="2" type="ORF">PPERSA_11831</name>
</gene>
<reference evidence="2 3" key="1">
    <citation type="journal article" date="2015" name="Sci. Rep.">
        <title>Genome of the facultative scuticociliatosis pathogen Pseudocohnilembus persalinus provides insight into its virulence through horizontal gene transfer.</title>
        <authorList>
            <person name="Xiong J."/>
            <person name="Wang G."/>
            <person name="Cheng J."/>
            <person name="Tian M."/>
            <person name="Pan X."/>
            <person name="Warren A."/>
            <person name="Jiang C."/>
            <person name="Yuan D."/>
            <person name="Miao W."/>
        </authorList>
    </citation>
    <scope>NUCLEOTIDE SEQUENCE [LARGE SCALE GENOMIC DNA]</scope>
    <source>
        <strain evidence="2">36N120E</strain>
    </source>
</reference>
<evidence type="ECO:0008006" key="4">
    <source>
        <dbReference type="Google" id="ProtNLM"/>
    </source>
</evidence>
<sequence length="367" mass="43012">MNPLDILGRANEVAKFDENKCDEIKQIKKTLVQIEAYQRGVDQTLFDEHCKTLQQDLLEEVENTNQVLQQAGTTKSSLFQKLRSIFPNNILEQLKDQNSKLTNEFKPFKEYYEMLQQRNNAQQIVPQRPNEPTLVEPDNNNYQQTLVEPDEYDNSDNNGVKLKIQFKFCGEDTVQSLLKDYNISLVEDLNFTFKKIAMGQNLIYEFGRQKYEKLKGELPKIIGSISNVHLKVYINKKKEFEQKEHQQKEEQEEQKINNNDSNNKEKKQQPVFATVIDEPEEDDNNHNNEQKTEQLNQDYYEIEVENLSANGTYLYLNKDQDSINAFSWTKMAKQQKAILQDGDKFAISLNKKNVNDIYIAYQINIIQ</sequence>
<dbReference type="InParanoid" id="A0A0V0QJY8"/>
<evidence type="ECO:0000256" key="1">
    <source>
        <dbReference type="SAM" id="MobiDB-lite"/>
    </source>
</evidence>
<dbReference type="OMA" id="IAYEFIM"/>
<protein>
    <recommendedName>
        <fullName evidence="4">SMAD/FHA domain</fullName>
    </recommendedName>
</protein>
<feature type="region of interest" description="Disordered" evidence="1">
    <location>
        <begin position="242"/>
        <end position="268"/>
    </location>
</feature>
<evidence type="ECO:0000313" key="3">
    <source>
        <dbReference type="Proteomes" id="UP000054937"/>
    </source>
</evidence>
<accession>A0A0V0QJY8</accession>
<proteinExistence type="predicted"/>
<name>A0A0V0QJY8_PSEPJ</name>
<dbReference type="AlphaFoldDB" id="A0A0V0QJY8"/>
<evidence type="ECO:0000313" key="2">
    <source>
        <dbReference type="EMBL" id="KRX02491.1"/>
    </source>
</evidence>
<keyword evidence="3" id="KW-1185">Reference proteome</keyword>
<dbReference type="EMBL" id="LDAU01000154">
    <property type="protein sequence ID" value="KRX02491.1"/>
    <property type="molecule type" value="Genomic_DNA"/>
</dbReference>
<comment type="caution">
    <text evidence="2">The sequence shown here is derived from an EMBL/GenBank/DDBJ whole genome shotgun (WGS) entry which is preliminary data.</text>
</comment>
<dbReference type="Proteomes" id="UP000054937">
    <property type="component" value="Unassembled WGS sequence"/>
</dbReference>
<feature type="compositionally biased region" description="Basic and acidic residues" evidence="1">
    <location>
        <begin position="242"/>
        <end position="255"/>
    </location>
</feature>
<organism evidence="2 3">
    <name type="scientific">Pseudocohnilembus persalinus</name>
    <name type="common">Ciliate</name>
    <dbReference type="NCBI Taxonomy" id="266149"/>
    <lineage>
        <taxon>Eukaryota</taxon>
        <taxon>Sar</taxon>
        <taxon>Alveolata</taxon>
        <taxon>Ciliophora</taxon>
        <taxon>Intramacronucleata</taxon>
        <taxon>Oligohymenophorea</taxon>
        <taxon>Scuticociliatia</taxon>
        <taxon>Philasterida</taxon>
        <taxon>Pseudocohnilembidae</taxon>
        <taxon>Pseudocohnilembus</taxon>
    </lineage>
</organism>